<dbReference type="SUPFAM" id="SSF47203">
    <property type="entry name" value="Acyl-CoA dehydrogenase C-terminal domain-like"/>
    <property type="match status" value="1"/>
</dbReference>
<evidence type="ECO:0000259" key="4">
    <source>
        <dbReference type="Pfam" id="PF08028"/>
    </source>
</evidence>
<proteinExistence type="predicted"/>
<dbReference type="Gene3D" id="1.20.140.10">
    <property type="entry name" value="Butyryl-CoA Dehydrogenase, subunit A, domain 3"/>
    <property type="match status" value="1"/>
</dbReference>
<accession>A0A5D4JG15</accession>
<reference evidence="5 6" key="1">
    <citation type="submission" date="2019-08" db="EMBL/GenBank/DDBJ databases">
        <title>Draft genome for granaticin producer strain Streptomyces parvus C05.</title>
        <authorList>
            <person name="Gonzalez-Pimentel J.L."/>
        </authorList>
    </citation>
    <scope>NUCLEOTIDE SEQUENCE [LARGE SCALE GENOMIC DNA]</scope>
    <source>
        <strain evidence="5 6">C05</strain>
    </source>
</reference>
<evidence type="ECO:0000256" key="1">
    <source>
        <dbReference type="ARBA" id="ARBA00023002"/>
    </source>
</evidence>
<dbReference type="EMBL" id="VSZQ01000087">
    <property type="protein sequence ID" value="TYR63285.1"/>
    <property type="molecule type" value="Genomic_DNA"/>
</dbReference>
<protein>
    <submittedName>
        <fullName evidence="5">Acyl-CoA dehydrogenase</fullName>
    </submittedName>
</protein>
<dbReference type="Pfam" id="PF02771">
    <property type="entry name" value="Acyl-CoA_dh_N"/>
    <property type="match status" value="1"/>
</dbReference>
<feature type="region of interest" description="Disordered" evidence="2">
    <location>
        <begin position="369"/>
        <end position="399"/>
    </location>
</feature>
<dbReference type="Gene3D" id="2.40.110.10">
    <property type="entry name" value="Butyryl-CoA Dehydrogenase, subunit A, domain 2"/>
    <property type="match status" value="1"/>
</dbReference>
<dbReference type="GO" id="GO:0016627">
    <property type="term" value="F:oxidoreductase activity, acting on the CH-CH group of donors"/>
    <property type="evidence" value="ECO:0007669"/>
    <property type="project" value="InterPro"/>
</dbReference>
<dbReference type="InterPro" id="IPR009100">
    <property type="entry name" value="AcylCoA_DH/oxidase_NM_dom_sf"/>
</dbReference>
<evidence type="ECO:0000259" key="3">
    <source>
        <dbReference type="Pfam" id="PF02771"/>
    </source>
</evidence>
<comment type="caution">
    <text evidence="5">The sequence shown here is derived from an EMBL/GenBank/DDBJ whole genome shotgun (WGS) entry which is preliminary data.</text>
</comment>
<evidence type="ECO:0000313" key="6">
    <source>
        <dbReference type="Proteomes" id="UP000323242"/>
    </source>
</evidence>
<evidence type="ECO:0000313" key="5">
    <source>
        <dbReference type="EMBL" id="TYR63285.1"/>
    </source>
</evidence>
<organism evidence="5 6">
    <name type="scientific">Streptomyces parvus</name>
    <dbReference type="NCBI Taxonomy" id="66428"/>
    <lineage>
        <taxon>Bacteria</taxon>
        <taxon>Bacillati</taxon>
        <taxon>Actinomycetota</taxon>
        <taxon>Actinomycetes</taxon>
        <taxon>Kitasatosporales</taxon>
        <taxon>Streptomycetaceae</taxon>
        <taxon>Streptomyces</taxon>
    </lineage>
</organism>
<keyword evidence="6" id="KW-1185">Reference proteome</keyword>
<feature type="domain" description="Acyl-CoA dehydrogenase/oxidase N-terminal" evidence="3">
    <location>
        <begin position="24"/>
        <end position="106"/>
    </location>
</feature>
<dbReference type="InterPro" id="IPR036250">
    <property type="entry name" value="AcylCo_DH-like_C"/>
</dbReference>
<sequence length="399" mass="41898">MKIGSNLSMATLTNIESAAPVAAARALAPRLREHAAEADRLRTLPDATVRLLDEARLFDVLTPRELGGAGLGFDTAVLVAEELARGCASAGWVCAVLGGTAWAVAQMAPRAREEVFTGPSTRIALQLRLGGPPAERVADGLLLHGMRGRFCSGIDHADWILAGVSAPRTEGADPEPHFALLPRERTESLDDWHTSGLRGTGSRSFTTPAAPGLLVPEHRVLPLSALDPLNASPYGRPGTAPYRMAHTAVGTVALAGVLLGTARAALDAHTESAGRAPGPDALDVPALTATVDAARALLLADLKALADSATPGGSREERARMRRDIAHAGTRCRAVVNAVYEASGSGVIYDDAPLQRIWRDANAAAQHPTFDLRRWGPPHLESQTEARSADITSPQETSA</sequence>
<dbReference type="Proteomes" id="UP000323242">
    <property type="component" value="Unassembled WGS sequence"/>
</dbReference>
<keyword evidence="1" id="KW-0560">Oxidoreductase</keyword>
<dbReference type="Gene3D" id="1.10.540.10">
    <property type="entry name" value="Acyl-CoA dehydrogenase/oxidase, N-terminal domain"/>
    <property type="match status" value="1"/>
</dbReference>
<dbReference type="PIRSF" id="PIRSF016578">
    <property type="entry name" value="HsaA"/>
    <property type="match status" value="1"/>
</dbReference>
<dbReference type="AlphaFoldDB" id="A0A5D4JG15"/>
<dbReference type="InterPro" id="IPR037069">
    <property type="entry name" value="AcylCoA_DH/ox_N_sf"/>
</dbReference>
<dbReference type="GO" id="GO:0050660">
    <property type="term" value="F:flavin adenine dinucleotide binding"/>
    <property type="evidence" value="ECO:0007669"/>
    <property type="project" value="InterPro"/>
</dbReference>
<dbReference type="SUPFAM" id="SSF56645">
    <property type="entry name" value="Acyl-CoA dehydrogenase NM domain-like"/>
    <property type="match status" value="1"/>
</dbReference>
<evidence type="ECO:0000256" key="2">
    <source>
        <dbReference type="SAM" id="MobiDB-lite"/>
    </source>
</evidence>
<gene>
    <name evidence="5" type="ORF">FY004_17545</name>
</gene>
<dbReference type="InterPro" id="IPR046373">
    <property type="entry name" value="Acyl-CoA_Oxase/DH_mid-dom_sf"/>
</dbReference>
<feature type="compositionally biased region" description="Polar residues" evidence="2">
    <location>
        <begin position="389"/>
        <end position="399"/>
    </location>
</feature>
<dbReference type="InterPro" id="IPR013107">
    <property type="entry name" value="Acyl-CoA_DH_C"/>
</dbReference>
<feature type="domain" description="Acyl-CoA dehydrogenase C-terminal" evidence="4">
    <location>
        <begin position="254"/>
        <end position="370"/>
    </location>
</feature>
<dbReference type="Pfam" id="PF08028">
    <property type="entry name" value="Acyl-CoA_dh_2"/>
    <property type="match status" value="1"/>
</dbReference>
<name>A0A5D4JG15_9ACTN</name>
<dbReference type="InterPro" id="IPR013786">
    <property type="entry name" value="AcylCoA_DH/ox_N"/>
</dbReference>